<accession>A0ABT4I8L8</accession>
<dbReference type="PANTHER" id="PTHR30146:SF148">
    <property type="entry name" value="HTH-TYPE TRANSCRIPTIONAL REPRESSOR PURR-RELATED"/>
    <property type="match status" value="1"/>
</dbReference>
<proteinExistence type="predicted"/>
<keyword evidence="3" id="KW-0238">DNA-binding</keyword>
<dbReference type="Pfam" id="PF13377">
    <property type="entry name" value="Peripla_BP_3"/>
    <property type="match status" value="1"/>
</dbReference>
<dbReference type="InterPro" id="IPR028082">
    <property type="entry name" value="Peripla_BP_I"/>
</dbReference>
<evidence type="ECO:0000313" key="6">
    <source>
        <dbReference type="EMBL" id="MCZ0858092.1"/>
    </source>
</evidence>
<dbReference type="InterPro" id="IPR046335">
    <property type="entry name" value="LacI/GalR-like_sensor"/>
</dbReference>
<comment type="caution">
    <text evidence="6">The sequence shown here is derived from an EMBL/GenBank/DDBJ whole genome shotgun (WGS) entry which is preliminary data.</text>
</comment>
<dbReference type="Pfam" id="PF00356">
    <property type="entry name" value="LacI"/>
    <property type="match status" value="1"/>
</dbReference>
<evidence type="ECO:0000259" key="5">
    <source>
        <dbReference type="PROSITE" id="PS50932"/>
    </source>
</evidence>
<dbReference type="InterPro" id="IPR000843">
    <property type="entry name" value="HTH_LacI"/>
</dbReference>
<dbReference type="PROSITE" id="PS00356">
    <property type="entry name" value="HTH_LACI_1"/>
    <property type="match status" value="1"/>
</dbReference>
<feature type="domain" description="HTH lacI-type" evidence="5">
    <location>
        <begin position="4"/>
        <end position="58"/>
    </location>
</feature>
<dbReference type="Proteomes" id="UP001072034">
    <property type="component" value="Unassembled WGS sequence"/>
</dbReference>
<dbReference type="Gene3D" id="1.10.260.40">
    <property type="entry name" value="lambda repressor-like DNA-binding domains"/>
    <property type="match status" value="1"/>
</dbReference>
<evidence type="ECO:0000256" key="3">
    <source>
        <dbReference type="ARBA" id="ARBA00023125"/>
    </source>
</evidence>
<keyword evidence="4" id="KW-0804">Transcription</keyword>
<dbReference type="EMBL" id="JAPTMY010000016">
    <property type="protein sequence ID" value="MCZ0858092.1"/>
    <property type="molecule type" value="Genomic_DNA"/>
</dbReference>
<organism evidence="6 7">
    <name type="scientific">Actinomyces israelii</name>
    <dbReference type="NCBI Taxonomy" id="1659"/>
    <lineage>
        <taxon>Bacteria</taxon>
        <taxon>Bacillati</taxon>
        <taxon>Actinomycetota</taxon>
        <taxon>Actinomycetes</taxon>
        <taxon>Actinomycetales</taxon>
        <taxon>Actinomycetaceae</taxon>
        <taxon>Actinomyces</taxon>
    </lineage>
</organism>
<dbReference type="PROSITE" id="PS50932">
    <property type="entry name" value="HTH_LACI_2"/>
    <property type="match status" value="1"/>
</dbReference>
<keyword evidence="2" id="KW-0805">Transcription regulation</keyword>
<keyword evidence="1" id="KW-0678">Repressor</keyword>
<evidence type="ECO:0000313" key="7">
    <source>
        <dbReference type="Proteomes" id="UP001072034"/>
    </source>
</evidence>
<protein>
    <submittedName>
        <fullName evidence="6">Substrate-binding domain-containing protein</fullName>
    </submittedName>
</protein>
<keyword evidence="7" id="KW-1185">Reference proteome</keyword>
<evidence type="ECO:0000256" key="4">
    <source>
        <dbReference type="ARBA" id="ARBA00023163"/>
    </source>
</evidence>
<reference evidence="6" key="1">
    <citation type="submission" date="2022-10" db="EMBL/GenBank/DDBJ databases">
        <title>Genome sequence of Actinomyces israelii ATCC 10048.</title>
        <authorList>
            <person name="Watt R.M."/>
            <person name="Tong W.M."/>
        </authorList>
    </citation>
    <scope>NUCLEOTIDE SEQUENCE</scope>
    <source>
        <strain evidence="6">ATCC 10048</strain>
    </source>
</reference>
<dbReference type="RefSeq" id="WP_043562373.1">
    <property type="nucleotide sequence ID" value="NZ_CAJPNG010000025.1"/>
</dbReference>
<dbReference type="SUPFAM" id="SSF47413">
    <property type="entry name" value="lambda repressor-like DNA-binding domains"/>
    <property type="match status" value="1"/>
</dbReference>
<sequence length="339" mass="36217">MGAPTIKDVAALAGVSLGTASRVLTGHPSTSTRSRERVMAAATRLGYTVNARARSLRAARSDVVALLVPDVRNTFFAQLAHTVQAALFARGLTTIIGSASEDAEQQDGYLRALLEQRIDGVILAPQGDATPGLRTLVERRIPLVFVDRTITALNVPSIDSDPAPGLGAAVEELAAHGHRSVTYVAGLLGSPTGRERLTAFERAAAPLLPRGSARVIRAENTGARWLDELDAHLETGATALVFGYSPHTLMAIRHLQDTGRRFGRDVSIISYDDLEVFDLLRPRLTVITQHPVRQAERAVDMLCEAIDGGRPASERVAASLIRRDSVADLSAPAPDAPRP</sequence>
<gene>
    <name evidence="6" type="ORF">OHJ16_08545</name>
</gene>
<dbReference type="Gene3D" id="3.40.50.2300">
    <property type="match status" value="2"/>
</dbReference>
<evidence type="ECO:0000256" key="1">
    <source>
        <dbReference type="ARBA" id="ARBA00022491"/>
    </source>
</evidence>
<dbReference type="InterPro" id="IPR010982">
    <property type="entry name" value="Lambda_DNA-bd_dom_sf"/>
</dbReference>
<dbReference type="SMART" id="SM00354">
    <property type="entry name" value="HTH_LACI"/>
    <property type="match status" value="1"/>
</dbReference>
<dbReference type="SUPFAM" id="SSF53822">
    <property type="entry name" value="Periplasmic binding protein-like I"/>
    <property type="match status" value="1"/>
</dbReference>
<name>A0ABT4I8L8_9ACTO</name>
<dbReference type="PANTHER" id="PTHR30146">
    <property type="entry name" value="LACI-RELATED TRANSCRIPTIONAL REPRESSOR"/>
    <property type="match status" value="1"/>
</dbReference>
<dbReference type="CDD" id="cd01392">
    <property type="entry name" value="HTH_LacI"/>
    <property type="match status" value="1"/>
</dbReference>
<evidence type="ECO:0000256" key="2">
    <source>
        <dbReference type="ARBA" id="ARBA00023015"/>
    </source>
</evidence>